<sequence>MRALLLLTATSIIVYSCGDKKESPENTSSYVVKGDTIALQKNSNIIPKLVLQTIKEEDYNPNLVTVGTVKAIPNSYAEITSPFAGRILKSYIKLGQKVMPGSPLFSVSSADYFAAQKEYRDAQQELRQSELNLKRQQDLLKHGVGIQREAEEAATDFQIKKTALANASAALKIFKNTDKMSPNTPLVVVSPIKGEVITNNIVMGQYLKEDAPPIALVAELSKVWIAGQIKEKDLRFLQNLNGVEVNVSAYPDKKIMGKIYHINEIVNEETRSVEVLIECENSDRILKPGMFVNLKFSETSERAIFVPTKAILQFNDRNYVLVQTAKNEYVKRYVDTGITENNTTQIINGLKPGETIITDGAFYLLDTK</sequence>
<feature type="coiled-coil region" evidence="3">
    <location>
        <begin position="112"/>
        <end position="139"/>
    </location>
</feature>
<keyword evidence="2" id="KW-0813">Transport</keyword>
<accession>A0A086ALD5</accession>
<dbReference type="eggNOG" id="COG0845">
    <property type="taxonomic scope" value="Bacteria"/>
</dbReference>
<comment type="caution">
    <text evidence="6">The sequence shown here is derived from an EMBL/GenBank/DDBJ whole genome shotgun (WGS) entry which is preliminary data.</text>
</comment>
<keyword evidence="3" id="KW-0175">Coiled coil</keyword>
<dbReference type="GO" id="GO:0022857">
    <property type="term" value="F:transmembrane transporter activity"/>
    <property type="evidence" value="ECO:0007669"/>
    <property type="project" value="InterPro"/>
</dbReference>
<dbReference type="InterPro" id="IPR058792">
    <property type="entry name" value="Beta-barrel_RND_2"/>
</dbReference>
<dbReference type="FunFam" id="2.40.30.170:FF:000010">
    <property type="entry name" value="Efflux RND transporter periplasmic adaptor subunit"/>
    <property type="match status" value="1"/>
</dbReference>
<dbReference type="InterPro" id="IPR058627">
    <property type="entry name" value="MdtA-like_C"/>
</dbReference>
<dbReference type="Gene3D" id="2.40.30.170">
    <property type="match status" value="1"/>
</dbReference>
<proteinExistence type="inferred from homology"/>
<evidence type="ECO:0000259" key="5">
    <source>
        <dbReference type="Pfam" id="PF25967"/>
    </source>
</evidence>
<gene>
    <name evidence="6" type="ORF">IQ37_17095</name>
</gene>
<dbReference type="NCBIfam" id="TIGR01730">
    <property type="entry name" value="RND_mfp"/>
    <property type="match status" value="1"/>
</dbReference>
<organism evidence="6 7">
    <name type="scientific">Chryseobacterium piperi</name>
    <dbReference type="NCBI Taxonomy" id="558152"/>
    <lineage>
        <taxon>Bacteria</taxon>
        <taxon>Pseudomonadati</taxon>
        <taxon>Bacteroidota</taxon>
        <taxon>Flavobacteriia</taxon>
        <taxon>Flavobacteriales</taxon>
        <taxon>Weeksellaceae</taxon>
        <taxon>Chryseobacterium group</taxon>
        <taxon>Chryseobacterium</taxon>
    </lineage>
</organism>
<dbReference type="GO" id="GO:0016020">
    <property type="term" value="C:membrane"/>
    <property type="evidence" value="ECO:0007669"/>
    <property type="project" value="InterPro"/>
</dbReference>
<evidence type="ECO:0000256" key="3">
    <source>
        <dbReference type="SAM" id="Coils"/>
    </source>
</evidence>
<dbReference type="Gene3D" id="2.40.50.100">
    <property type="match status" value="1"/>
</dbReference>
<evidence type="ECO:0000256" key="1">
    <source>
        <dbReference type="ARBA" id="ARBA00009477"/>
    </source>
</evidence>
<evidence type="ECO:0000313" key="7">
    <source>
        <dbReference type="Proteomes" id="UP000028709"/>
    </source>
</evidence>
<dbReference type="AlphaFoldDB" id="A0A086ALD5"/>
<protein>
    <submittedName>
        <fullName evidence="6">Cation transporter</fullName>
    </submittedName>
</protein>
<keyword evidence="7" id="KW-1185">Reference proteome</keyword>
<feature type="domain" description="Multidrug resistance protein MdtA-like C-terminal permuted SH3" evidence="5">
    <location>
        <begin position="303"/>
        <end position="361"/>
    </location>
</feature>
<dbReference type="PROSITE" id="PS51257">
    <property type="entry name" value="PROKAR_LIPOPROTEIN"/>
    <property type="match status" value="1"/>
</dbReference>
<evidence type="ECO:0000313" key="6">
    <source>
        <dbReference type="EMBL" id="KFF17499.1"/>
    </source>
</evidence>
<dbReference type="Pfam" id="PF25967">
    <property type="entry name" value="RND-MFP_C"/>
    <property type="match status" value="1"/>
</dbReference>
<feature type="domain" description="CusB-like beta-barrel" evidence="4">
    <location>
        <begin position="222"/>
        <end position="299"/>
    </location>
</feature>
<dbReference type="Gene3D" id="2.40.420.20">
    <property type="match status" value="1"/>
</dbReference>
<dbReference type="Pfam" id="PF25954">
    <property type="entry name" value="Beta-barrel_RND_2"/>
    <property type="match status" value="1"/>
</dbReference>
<reference evidence="6 7" key="1">
    <citation type="submission" date="2014-07" db="EMBL/GenBank/DDBJ databases">
        <title>Genome of Chryseobacterium piperi CTM.</title>
        <authorList>
            <person name="Pipes S.E."/>
            <person name="Stropko S.J."/>
            <person name="Newman J.D."/>
        </authorList>
    </citation>
    <scope>NUCLEOTIDE SEQUENCE [LARGE SCALE GENOMIC DNA]</scope>
    <source>
        <strain evidence="6 7">CTM</strain>
    </source>
</reference>
<dbReference type="PANTHER" id="PTHR30097">
    <property type="entry name" value="CATION EFFLUX SYSTEM PROTEIN CUSB"/>
    <property type="match status" value="1"/>
</dbReference>
<dbReference type="InterPro" id="IPR051909">
    <property type="entry name" value="MFP_Cation_Efflux"/>
</dbReference>
<name>A0A086ALD5_9FLAO</name>
<evidence type="ECO:0000259" key="4">
    <source>
        <dbReference type="Pfam" id="PF25954"/>
    </source>
</evidence>
<dbReference type="EMBL" id="JPRJ01000045">
    <property type="protein sequence ID" value="KFF17499.1"/>
    <property type="molecule type" value="Genomic_DNA"/>
</dbReference>
<evidence type="ECO:0000256" key="2">
    <source>
        <dbReference type="ARBA" id="ARBA00022448"/>
    </source>
</evidence>
<dbReference type="STRING" id="558152.IQ37_17095"/>
<dbReference type="Proteomes" id="UP000028709">
    <property type="component" value="Unassembled WGS sequence"/>
</dbReference>
<dbReference type="PANTHER" id="PTHR30097:SF16">
    <property type="entry name" value="CATION EFFLUX SYSTEM (CZCB-LIKE)"/>
    <property type="match status" value="1"/>
</dbReference>
<dbReference type="SUPFAM" id="SSF111369">
    <property type="entry name" value="HlyD-like secretion proteins"/>
    <property type="match status" value="1"/>
</dbReference>
<dbReference type="InterPro" id="IPR006143">
    <property type="entry name" value="RND_pump_MFP"/>
</dbReference>
<comment type="similarity">
    <text evidence="1">Belongs to the membrane fusion protein (MFP) (TC 8.A.1) family.</text>
</comment>